<feature type="transmembrane region" description="Helical" evidence="1">
    <location>
        <begin position="73"/>
        <end position="98"/>
    </location>
</feature>
<dbReference type="PANTHER" id="PTHR46211:SF1">
    <property type="entry name" value="GLYCEROPHOSPHODIESTER PHOSPHODIESTERASE, CYTOPLASMIC"/>
    <property type="match status" value="1"/>
</dbReference>
<keyword evidence="4" id="KW-1185">Reference proteome</keyword>
<evidence type="ECO:0000259" key="2">
    <source>
        <dbReference type="PROSITE" id="PS51704"/>
    </source>
</evidence>
<feature type="transmembrane region" description="Helical" evidence="1">
    <location>
        <begin position="169"/>
        <end position="192"/>
    </location>
</feature>
<dbReference type="Pfam" id="PF10110">
    <property type="entry name" value="GPDPase_memb"/>
    <property type="match status" value="1"/>
</dbReference>
<dbReference type="GO" id="GO:0008081">
    <property type="term" value="F:phosphoric diester hydrolase activity"/>
    <property type="evidence" value="ECO:0007669"/>
    <property type="project" value="InterPro"/>
</dbReference>
<evidence type="ECO:0000313" key="4">
    <source>
        <dbReference type="Proteomes" id="UP000320359"/>
    </source>
</evidence>
<accession>A0A552X5U8</accession>
<feature type="transmembrane region" description="Helical" evidence="1">
    <location>
        <begin position="123"/>
        <end position="149"/>
    </location>
</feature>
<dbReference type="InterPro" id="IPR018476">
    <property type="entry name" value="GlyceroP-diester-Pdiesterase_M"/>
</dbReference>
<dbReference type="OrthoDB" id="9795622at2"/>
<feature type="transmembrane region" description="Helical" evidence="1">
    <location>
        <begin position="23"/>
        <end position="41"/>
    </location>
</feature>
<dbReference type="RefSeq" id="WP_143235319.1">
    <property type="nucleotide sequence ID" value="NZ_VJWL01000001.1"/>
</dbReference>
<reference evidence="3 4" key="1">
    <citation type="submission" date="2019-07" db="EMBL/GenBank/DDBJ databases">
        <authorList>
            <person name="Yang M."/>
            <person name="Zhao D."/>
            <person name="Xiang H."/>
        </authorList>
    </citation>
    <scope>NUCLEOTIDE SEQUENCE [LARGE SCALE GENOMIC DNA]</scope>
    <source>
        <strain evidence="3 4">IM1326</strain>
    </source>
</reference>
<dbReference type="PANTHER" id="PTHR46211">
    <property type="entry name" value="GLYCEROPHOSPHORYL DIESTER PHOSPHODIESTERASE"/>
    <property type="match status" value="1"/>
</dbReference>
<dbReference type="InterPro" id="IPR030395">
    <property type="entry name" value="GP_PDE_dom"/>
</dbReference>
<dbReference type="EMBL" id="VJWL01000001">
    <property type="protein sequence ID" value="TRW50382.1"/>
    <property type="molecule type" value="Genomic_DNA"/>
</dbReference>
<evidence type="ECO:0000313" key="3">
    <source>
        <dbReference type="EMBL" id="TRW50382.1"/>
    </source>
</evidence>
<dbReference type="PROSITE" id="PS51704">
    <property type="entry name" value="GP_PDE"/>
    <property type="match status" value="1"/>
</dbReference>
<feature type="domain" description="GP-PDE" evidence="2">
    <location>
        <begin position="351"/>
        <end position="581"/>
    </location>
</feature>
<dbReference type="Pfam" id="PF03009">
    <property type="entry name" value="GDPD"/>
    <property type="match status" value="1"/>
</dbReference>
<feature type="transmembrane region" description="Helical" evidence="1">
    <location>
        <begin position="230"/>
        <end position="255"/>
    </location>
</feature>
<name>A0A552X5U8_9GAMM</name>
<keyword evidence="1" id="KW-0472">Membrane</keyword>
<dbReference type="AlphaFoldDB" id="A0A552X5U8"/>
<proteinExistence type="predicted"/>
<comment type="caution">
    <text evidence="3">The sequence shown here is derived from an EMBL/GenBank/DDBJ whole genome shotgun (WGS) entry which is preliminary data.</text>
</comment>
<keyword evidence="1" id="KW-1133">Transmembrane helix</keyword>
<protein>
    <recommendedName>
        <fullName evidence="2">GP-PDE domain-containing protein</fullName>
    </recommendedName>
</protein>
<dbReference type="GO" id="GO:0006629">
    <property type="term" value="P:lipid metabolic process"/>
    <property type="evidence" value="ECO:0007669"/>
    <property type="project" value="InterPro"/>
</dbReference>
<dbReference type="InterPro" id="IPR017946">
    <property type="entry name" value="PLC-like_Pdiesterase_TIM-brl"/>
</dbReference>
<gene>
    <name evidence="3" type="ORF">FM042_06005</name>
</gene>
<dbReference type="SUPFAM" id="SSF51695">
    <property type="entry name" value="PLC-like phosphodiesterases"/>
    <property type="match status" value="1"/>
</dbReference>
<evidence type="ECO:0000256" key="1">
    <source>
        <dbReference type="SAM" id="Phobius"/>
    </source>
</evidence>
<organism evidence="3 4">
    <name type="scientific">Aliidiomarina halalkaliphila</name>
    <dbReference type="NCBI Taxonomy" id="2593535"/>
    <lineage>
        <taxon>Bacteria</taxon>
        <taxon>Pseudomonadati</taxon>
        <taxon>Pseudomonadota</taxon>
        <taxon>Gammaproteobacteria</taxon>
        <taxon>Alteromonadales</taxon>
        <taxon>Idiomarinaceae</taxon>
        <taxon>Aliidiomarina</taxon>
    </lineage>
</organism>
<keyword evidence="1" id="KW-0812">Transmembrane</keyword>
<feature type="transmembrane region" description="Helical" evidence="1">
    <location>
        <begin position="318"/>
        <end position="340"/>
    </location>
</feature>
<dbReference type="Gene3D" id="3.20.20.190">
    <property type="entry name" value="Phosphatidylinositol (PI) phosphodiesterase"/>
    <property type="match status" value="1"/>
</dbReference>
<sequence>MQIRPTRLKRDVLASIHYHRKPLLAFYLYFAVFAFALWAPVTGWMLTGLVRAAGQAAIGNEDLLRFAITPYGMIWILLALTLAAVLIFLQHAGMMLVATRDARGKFHSATNALWQVVKRLPKLLALGVIQVGTHLLLLLPLLAVIVFAFQSLLASYDIYYVLQARPFEFWAFLAVLVGCFFVALAVNGSLYVRWMLALPILLTEGRTPWQALTRSAELTCSVRLKLGGTVVLIAAIVALIPVTISLLFDGFGWLITSLLPAQYGVQIAMMVLLLATYALANLLAGFIGVSSNSLVMLKIYHRRCKQKRGVTIDTEPRYAGWCAAGVEIAVVVVALAHLLIAMNAFDDRQEVLNIAHRGHSWDAPENTLAAVEKAIASGAHYIEIDVRHTADGVLVLKHDRDMLRIAGDPRAIWEIPYEELAAMDAGGWFAPEFRGEPVPTLAQVIESVRGRAGLYLEVKSAPQMPNLVPMVIEQLAEADMLEHTIFASLSSADLFEAQALAPELRTSLLVHTAVGVVERQPFDMLAMRDALVTPSRLTRVRRHDQQLHVWTINDPMQMRRFLDIGVDGIITDRPDVLTEVIQERAAMSRPELWLMRFRHWLW</sequence>
<dbReference type="Proteomes" id="UP000320359">
    <property type="component" value="Unassembled WGS sequence"/>
</dbReference>
<feature type="transmembrane region" description="Helical" evidence="1">
    <location>
        <begin position="267"/>
        <end position="297"/>
    </location>
</feature>